<dbReference type="PANTHER" id="PTHR31206">
    <property type="entry name" value="LP10445P"/>
    <property type="match status" value="1"/>
</dbReference>
<dbReference type="EMBL" id="OU900099">
    <property type="protein sequence ID" value="CAG9863195.1"/>
    <property type="molecule type" value="Genomic_DNA"/>
</dbReference>
<protein>
    <recommendedName>
        <fullName evidence="3">Protein FAM177A1</fullName>
    </recommendedName>
</protein>
<evidence type="ECO:0008006" key="3">
    <source>
        <dbReference type="Google" id="ProtNLM"/>
    </source>
</evidence>
<organism evidence="1 2">
    <name type="scientific">Phyllotreta striolata</name>
    <name type="common">Striped flea beetle</name>
    <name type="synonym">Crioceris striolata</name>
    <dbReference type="NCBI Taxonomy" id="444603"/>
    <lineage>
        <taxon>Eukaryota</taxon>
        <taxon>Metazoa</taxon>
        <taxon>Ecdysozoa</taxon>
        <taxon>Arthropoda</taxon>
        <taxon>Hexapoda</taxon>
        <taxon>Insecta</taxon>
        <taxon>Pterygota</taxon>
        <taxon>Neoptera</taxon>
        <taxon>Endopterygota</taxon>
        <taxon>Coleoptera</taxon>
        <taxon>Polyphaga</taxon>
        <taxon>Cucujiformia</taxon>
        <taxon>Chrysomeloidea</taxon>
        <taxon>Chrysomelidae</taxon>
        <taxon>Galerucinae</taxon>
        <taxon>Alticini</taxon>
        <taxon>Phyllotreta</taxon>
    </lineage>
</organism>
<keyword evidence="2" id="KW-1185">Reference proteome</keyword>
<dbReference type="PANTHER" id="PTHR31206:SF1">
    <property type="entry name" value="LP10445P"/>
    <property type="match status" value="1"/>
</dbReference>
<dbReference type="Proteomes" id="UP001153712">
    <property type="component" value="Chromosome 6"/>
</dbReference>
<evidence type="ECO:0000313" key="2">
    <source>
        <dbReference type="Proteomes" id="UP001153712"/>
    </source>
</evidence>
<proteinExistence type="predicted"/>
<dbReference type="AlphaFoldDB" id="A0A9N9TYL8"/>
<dbReference type="InterPro" id="IPR028260">
    <property type="entry name" value="FAM177"/>
</dbReference>
<sequence>MVLIRPEDNLVTNEAEGQNATVKVKAPKRVLHFCDGVLEEYSSDEDDCVDNKSNQAVINPASLTWGPWFMYKAWSAGSSTLTAVDSVGEFLASLFGITTPRYYFEMEEYKRKEEERLKRQEGEAGWCQVSNTTVSVPLKDMSKDSEPTDV</sequence>
<name>A0A9N9TYL8_PHYSR</name>
<accession>A0A9N9TYL8</accession>
<reference evidence="1" key="1">
    <citation type="submission" date="2022-01" db="EMBL/GenBank/DDBJ databases">
        <authorList>
            <person name="King R."/>
        </authorList>
    </citation>
    <scope>NUCLEOTIDE SEQUENCE</scope>
</reference>
<dbReference type="Pfam" id="PF14774">
    <property type="entry name" value="FAM177"/>
    <property type="match status" value="1"/>
</dbReference>
<dbReference type="OrthoDB" id="45963at2759"/>
<evidence type="ECO:0000313" key="1">
    <source>
        <dbReference type="EMBL" id="CAG9863195.1"/>
    </source>
</evidence>
<gene>
    <name evidence="1" type="ORF">PHYEVI_LOCUS9494</name>
</gene>